<evidence type="ECO:0000259" key="2">
    <source>
        <dbReference type="Pfam" id="PF03703"/>
    </source>
</evidence>
<keyword evidence="4" id="KW-1185">Reference proteome</keyword>
<organism evidence="3 4">
    <name type="scientific">Corynebacterium endometrii</name>
    <dbReference type="NCBI Taxonomy" id="2488819"/>
    <lineage>
        <taxon>Bacteria</taxon>
        <taxon>Bacillati</taxon>
        <taxon>Actinomycetota</taxon>
        <taxon>Actinomycetes</taxon>
        <taxon>Mycobacteriales</taxon>
        <taxon>Corynebacteriaceae</taxon>
        <taxon>Corynebacterium</taxon>
    </lineage>
</organism>
<gene>
    <name evidence="3" type="ORF">CENDO_02405</name>
</gene>
<dbReference type="Proteomes" id="UP000296352">
    <property type="component" value="Chromosome"/>
</dbReference>
<dbReference type="Pfam" id="PF03703">
    <property type="entry name" value="bPH_2"/>
    <property type="match status" value="3"/>
</dbReference>
<feature type="domain" description="YdbS-like PH" evidence="2">
    <location>
        <begin position="91"/>
        <end position="167"/>
    </location>
</feature>
<evidence type="ECO:0000313" key="3">
    <source>
        <dbReference type="EMBL" id="QCB27779.1"/>
    </source>
</evidence>
<evidence type="ECO:0000313" key="4">
    <source>
        <dbReference type="Proteomes" id="UP000296352"/>
    </source>
</evidence>
<keyword evidence="1" id="KW-0472">Membrane</keyword>
<dbReference type="PIRSF" id="PIRSF026631">
    <property type="entry name" value="UCP026631"/>
    <property type="match status" value="1"/>
</dbReference>
<keyword evidence="1" id="KW-0812">Transmembrane</keyword>
<name>A0A4P7QE97_9CORY</name>
<protein>
    <submittedName>
        <fullName evidence="3">Bacterial membrane flanked domain protein</fullName>
    </submittedName>
</protein>
<dbReference type="KEGG" id="cee:CENDO_02405"/>
<feature type="domain" description="YdbS-like PH" evidence="2">
    <location>
        <begin position="285"/>
        <end position="333"/>
    </location>
</feature>
<dbReference type="RefSeq" id="WP_342773419.1">
    <property type="nucleotide sequence ID" value="NZ_CP039247.1"/>
</dbReference>
<accession>A0A4P7QE97</accession>
<dbReference type="InterPro" id="IPR005182">
    <property type="entry name" value="YdbS-like_PH"/>
</dbReference>
<reference evidence="3 4" key="1">
    <citation type="submission" date="2019-04" db="EMBL/GenBank/DDBJ databases">
        <title>Corynebacterium endometrii sp. nov., isolated from the uterus of a cow with endometritis.</title>
        <authorList>
            <person name="Ballas P."/>
            <person name="Ruckert C."/>
            <person name="Wagener K."/>
            <person name="Drillich M."/>
            <person name="Kaempfer P."/>
            <person name="Busse H.-J."/>
            <person name="Ehling-Schulz M."/>
        </authorList>
    </citation>
    <scope>NUCLEOTIDE SEQUENCE [LARGE SCALE GENOMIC DNA]</scope>
    <source>
        <strain evidence="3 4">LMM-1653</strain>
    </source>
</reference>
<sequence>MSRHRKKPDNATVDAEGFHRVHPLTPLLRFWGFIAAMLTVMVLNFNLEMLTETVSYLRGGHLGEALKGVGIAAAAFVVVCLLIWWLSRIWWRQLGFKLSDEDISIRRGVINTSFRSARYDRTQAVDVVETLMARLFGLAAVRVETAGGAGSALEVGYLKKAEAEALRLEVLRHVRGAHRDSAAESARAAGINPAGTVEVGEHPDRHESGAEIIAPISSWRSLMGAATRLSTVLTAALVVLLFILPISASVSIPFLVGIVPNIWGLLDSSWGFTARLARDERTGARVLNVNYGLTDLRRQSIRLSRIHAVQVSQPLLWRLFGWYEVQVSVAGYGAQGGGKQSGSTRILPVGTREQAMELFALVSDLSREEIEAYARPEGPTHATYSSPKRAWFVSPLDRGKQGVTFLRDMVITHAGLITRRVAAIHSSHIQELTYKAGPIAQALGVASVRLQLVAGPVVMEAQDLEPQDAAAVLGRLRDRELPELQRPI</sequence>
<proteinExistence type="predicted"/>
<keyword evidence="1" id="KW-1133">Transmembrane helix</keyword>
<dbReference type="PANTHER" id="PTHR34473:SF3">
    <property type="entry name" value="TRANSMEMBRANE PROTEIN-RELATED"/>
    <property type="match status" value="1"/>
</dbReference>
<evidence type="ECO:0000256" key="1">
    <source>
        <dbReference type="SAM" id="Phobius"/>
    </source>
</evidence>
<feature type="transmembrane region" description="Helical" evidence="1">
    <location>
        <begin position="65"/>
        <end position="87"/>
    </location>
</feature>
<feature type="domain" description="YdbS-like PH" evidence="2">
    <location>
        <begin position="407"/>
        <end position="472"/>
    </location>
</feature>
<feature type="transmembrane region" description="Helical" evidence="1">
    <location>
        <begin position="27"/>
        <end position="45"/>
    </location>
</feature>
<dbReference type="InterPro" id="IPR014529">
    <property type="entry name" value="UCP026631"/>
</dbReference>
<dbReference type="EMBL" id="CP039247">
    <property type="protein sequence ID" value="QCB27779.1"/>
    <property type="molecule type" value="Genomic_DNA"/>
</dbReference>
<dbReference type="AlphaFoldDB" id="A0A4P7QE97"/>
<dbReference type="PANTHER" id="PTHR34473">
    <property type="entry name" value="UPF0699 TRANSMEMBRANE PROTEIN YDBS"/>
    <property type="match status" value="1"/>
</dbReference>